<dbReference type="FunFam" id="3.30.70.1430:FF:000001">
    <property type="entry name" value="Efflux pump membrane transporter"/>
    <property type="match status" value="1"/>
</dbReference>
<dbReference type="Proteomes" id="UP000264719">
    <property type="component" value="Unassembled WGS sequence"/>
</dbReference>
<dbReference type="PRINTS" id="PR00702">
    <property type="entry name" value="ACRIFLAVINRP"/>
</dbReference>
<evidence type="ECO:0000313" key="3">
    <source>
        <dbReference type="Proteomes" id="UP000264719"/>
    </source>
</evidence>
<dbReference type="EMBL" id="DMVW01000028">
    <property type="protein sequence ID" value="HAR50712.1"/>
    <property type="molecule type" value="Genomic_DNA"/>
</dbReference>
<dbReference type="PANTHER" id="PTHR32063">
    <property type="match status" value="1"/>
</dbReference>
<dbReference type="InterPro" id="IPR001036">
    <property type="entry name" value="Acrflvin-R"/>
</dbReference>
<dbReference type="PANTHER" id="PTHR32063:SF13">
    <property type="entry name" value="MULTIDRUG EFFLUX PUMP SUBUNIT ACRB-RELATED"/>
    <property type="match status" value="1"/>
</dbReference>
<accession>A0A348W850</accession>
<evidence type="ECO:0000313" key="2">
    <source>
        <dbReference type="EMBL" id="HAR50712.1"/>
    </source>
</evidence>
<sequence length="185" mass="19795">MARFFIDRPIFAWVISILLMGVGVLSILILPVAQYPEIAPPTVQVNATYPGASAETVNNTVTQVIEEQMTGLDGLRYISSSSTSTGAANVTLTFETGTDADIAQVQVQNKLSQASTLLPEQVQRQGVSVEKSSGGFLMVIALVSTDGRLEALDLSDYLVASMVDEFSRLEGVGNVQVFGAQYAMR</sequence>
<dbReference type="AlphaFoldDB" id="A0A348W850"/>
<dbReference type="Gene3D" id="1.20.1640.10">
    <property type="entry name" value="Multidrug efflux transporter AcrB transmembrane domain"/>
    <property type="match status" value="1"/>
</dbReference>
<organism evidence="2 3">
    <name type="scientific">Roseovarius nubinhibens</name>
    <dbReference type="NCBI Taxonomy" id="314263"/>
    <lineage>
        <taxon>Bacteria</taxon>
        <taxon>Pseudomonadati</taxon>
        <taxon>Pseudomonadota</taxon>
        <taxon>Alphaproteobacteria</taxon>
        <taxon>Rhodobacterales</taxon>
        <taxon>Roseobacteraceae</taxon>
        <taxon>Roseovarius</taxon>
    </lineage>
</organism>
<gene>
    <name evidence="2" type="ORF">DCS45_02395</name>
</gene>
<dbReference type="Pfam" id="PF00873">
    <property type="entry name" value="ACR_tran"/>
    <property type="match status" value="1"/>
</dbReference>
<dbReference type="GO" id="GO:0005886">
    <property type="term" value="C:plasma membrane"/>
    <property type="evidence" value="ECO:0007669"/>
    <property type="project" value="TreeGrafter"/>
</dbReference>
<proteinExistence type="predicted"/>
<name>A0A348W850_9RHOB</name>
<dbReference type="Gene3D" id="3.30.70.1320">
    <property type="entry name" value="Multidrug efflux transporter AcrB pore domain like"/>
    <property type="match status" value="1"/>
</dbReference>
<feature type="non-terminal residue" evidence="2">
    <location>
        <position position="185"/>
    </location>
</feature>
<evidence type="ECO:0000256" key="1">
    <source>
        <dbReference type="SAM" id="Phobius"/>
    </source>
</evidence>
<keyword evidence="1" id="KW-1133">Transmembrane helix</keyword>
<protein>
    <submittedName>
        <fullName evidence="2">Hydrophobe/amphiphile efflux-1 family RND transporter</fullName>
    </submittedName>
</protein>
<keyword evidence="1" id="KW-0472">Membrane</keyword>
<dbReference type="SUPFAM" id="SSF82693">
    <property type="entry name" value="Multidrug efflux transporter AcrB pore domain, PN1, PN2, PC1 and PC2 subdomains"/>
    <property type="match status" value="2"/>
</dbReference>
<comment type="caution">
    <text evidence="2">The sequence shown here is derived from an EMBL/GenBank/DDBJ whole genome shotgun (WGS) entry which is preliminary data.</text>
</comment>
<feature type="transmembrane region" description="Helical" evidence="1">
    <location>
        <begin position="12"/>
        <end position="33"/>
    </location>
</feature>
<dbReference type="Gene3D" id="3.30.70.1430">
    <property type="entry name" value="Multidrug efflux transporter AcrB pore domain"/>
    <property type="match status" value="1"/>
</dbReference>
<reference evidence="2 3" key="1">
    <citation type="journal article" date="2018" name="Nat. Biotechnol.">
        <title>A standardized bacterial taxonomy based on genome phylogeny substantially revises the tree of life.</title>
        <authorList>
            <person name="Parks D.H."/>
            <person name="Chuvochina M."/>
            <person name="Waite D.W."/>
            <person name="Rinke C."/>
            <person name="Skarshewski A."/>
            <person name="Chaumeil P.A."/>
            <person name="Hugenholtz P."/>
        </authorList>
    </citation>
    <scope>NUCLEOTIDE SEQUENCE [LARGE SCALE GENOMIC DNA]</scope>
    <source>
        <strain evidence="2">UBA9169</strain>
    </source>
</reference>
<keyword evidence="1" id="KW-0812">Transmembrane</keyword>
<dbReference type="GO" id="GO:0042910">
    <property type="term" value="F:xenobiotic transmembrane transporter activity"/>
    <property type="evidence" value="ECO:0007669"/>
    <property type="project" value="TreeGrafter"/>
</dbReference>